<keyword evidence="2" id="KW-1185">Reference proteome</keyword>
<evidence type="ECO:0000313" key="2">
    <source>
        <dbReference type="Proteomes" id="UP000295741"/>
    </source>
</evidence>
<gene>
    <name evidence="1" type="ORF">BC659_1261</name>
</gene>
<dbReference type="AlphaFoldDB" id="A0A4V3C5B4"/>
<reference evidence="1 2" key="1">
    <citation type="submission" date="2019-03" db="EMBL/GenBank/DDBJ databases">
        <title>Genomic Encyclopedia of Archaeal and Bacterial Type Strains, Phase II (KMG-II): from individual species to whole genera.</title>
        <authorList>
            <person name="Goeker M."/>
        </authorList>
    </citation>
    <scope>NUCLEOTIDE SEQUENCE [LARGE SCALE GENOMIC DNA]</scope>
    <source>
        <strain evidence="1 2">DSM 28323</strain>
    </source>
</reference>
<dbReference type="EMBL" id="SNWP01000010">
    <property type="protein sequence ID" value="TDO29178.1"/>
    <property type="molecule type" value="Genomic_DNA"/>
</dbReference>
<sequence length="227" mass="26201">MKKVWYFLFIAAVPILGVAQNYFTNSNLAYLPVTPNRIAFNLKTEGSPFLFKRFSNATIYLEHNKVISDIPVNLDFQNNEILVLDEKRKLYAISVPVYRVVFEDPETGQERTILSGLPGIEKQTEKSYYELLFPGNVNLLKAITLYWSDSRAYHEAATTRKYEQVASYYIYNDTRGMIRLPKTIQDIAASLHPAQADKLTKFIQDHQLNLKNEADLIKLIEHYNNGQ</sequence>
<accession>A0A4V3C5B4</accession>
<protein>
    <submittedName>
        <fullName evidence="1">Uncharacterized protein</fullName>
    </submittedName>
</protein>
<dbReference type="Proteomes" id="UP000295741">
    <property type="component" value="Unassembled WGS sequence"/>
</dbReference>
<proteinExistence type="predicted"/>
<organism evidence="1 2">
    <name type="scientific">Sediminibacterium goheungense</name>
    <dbReference type="NCBI Taxonomy" id="1086393"/>
    <lineage>
        <taxon>Bacteria</taxon>
        <taxon>Pseudomonadati</taxon>
        <taxon>Bacteroidota</taxon>
        <taxon>Chitinophagia</taxon>
        <taxon>Chitinophagales</taxon>
        <taxon>Chitinophagaceae</taxon>
        <taxon>Sediminibacterium</taxon>
    </lineage>
</organism>
<comment type="caution">
    <text evidence="1">The sequence shown here is derived from an EMBL/GenBank/DDBJ whole genome shotgun (WGS) entry which is preliminary data.</text>
</comment>
<name>A0A4V3C5B4_9BACT</name>
<dbReference type="RefSeq" id="WP_133473782.1">
    <property type="nucleotide sequence ID" value="NZ_SNWP01000010.1"/>
</dbReference>
<evidence type="ECO:0000313" key="1">
    <source>
        <dbReference type="EMBL" id="TDO29178.1"/>
    </source>
</evidence>
<dbReference type="OrthoDB" id="661896at2"/>